<feature type="transmembrane region" description="Helical" evidence="10">
    <location>
        <begin position="34"/>
        <end position="53"/>
    </location>
</feature>
<proteinExistence type="inferred from homology"/>
<dbReference type="InterPro" id="IPR032421">
    <property type="entry name" value="PMT_4TMC"/>
</dbReference>
<feature type="transmembrane region" description="Helical" evidence="10">
    <location>
        <begin position="417"/>
        <end position="434"/>
    </location>
</feature>
<dbReference type="InterPro" id="IPR027005">
    <property type="entry name" value="PMT-like"/>
</dbReference>
<evidence type="ECO:0000256" key="3">
    <source>
        <dbReference type="ARBA" id="ARBA00007222"/>
    </source>
</evidence>
<gene>
    <name evidence="13" type="ORF">ACFQZV_06800</name>
</gene>
<feature type="domain" description="ArnT-like N-terminal" evidence="11">
    <location>
        <begin position="106"/>
        <end position="199"/>
    </location>
</feature>
<evidence type="ECO:0000256" key="5">
    <source>
        <dbReference type="ARBA" id="ARBA00022679"/>
    </source>
</evidence>
<evidence type="ECO:0000313" key="14">
    <source>
        <dbReference type="Proteomes" id="UP001597042"/>
    </source>
</evidence>
<reference evidence="14" key="1">
    <citation type="journal article" date="2019" name="Int. J. Syst. Evol. Microbiol.">
        <title>The Global Catalogue of Microorganisms (GCM) 10K type strain sequencing project: providing services to taxonomists for standard genome sequencing and annotation.</title>
        <authorList>
            <consortium name="The Broad Institute Genomics Platform"/>
            <consortium name="The Broad Institute Genome Sequencing Center for Infectious Disease"/>
            <person name="Wu L."/>
            <person name="Ma J."/>
        </authorList>
    </citation>
    <scope>NUCLEOTIDE SEQUENCE [LARGE SCALE GENOMIC DNA]</scope>
    <source>
        <strain evidence="14">CCUG 50754</strain>
    </source>
</reference>
<keyword evidence="5 10" id="KW-0808">Transferase</keyword>
<dbReference type="Proteomes" id="UP001597042">
    <property type="component" value="Unassembled WGS sequence"/>
</dbReference>
<evidence type="ECO:0000256" key="2">
    <source>
        <dbReference type="ARBA" id="ARBA00004922"/>
    </source>
</evidence>
<feature type="transmembrane region" description="Helical" evidence="10">
    <location>
        <begin position="440"/>
        <end position="459"/>
    </location>
</feature>
<dbReference type="EC" id="2.4.1.-" evidence="10"/>
<keyword evidence="8 10" id="KW-0472">Membrane</keyword>
<organism evidence="13 14">
    <name type="scientific">Microbacterium koreense</name>
    <dbReference type="NCBI Taxonomy" id="323761"/>
    <lineage>
        <taxon>Bacteria</taxon>
        <taxon>Bacillati</taxon>
        <taxon>Actinomycetota</taxon>
        <taxon>Actinomycetes</taxon>
        <taxon>Micrococcales</taxon>
        <taxon>Microbacteriaceae</taxon>
        <taxon>Microbacterium</taxon>
    </lineage>
</organism>
<dbReference type="EMBL" id="JBHTIM010000001">
    <property type="protein sequence ID" value="MFD0781007.1"/>
    <property type="molecule type" value="Genomic_DNA"/>
</dbReference>
<comment type="caution">
    <text evidence="13">The sequence shown here is derived from an EMBL/GenBank/DDBJ whole genome shotgun (WGS) entry which is preliminary data.</text>
</comment>
<dbReference type="RefSeq" id="WP_378750399.1">
    <property type="nucleotide sequence ID" value="NZ_JBHSSV010000002.1"/>
</dbReference>
<keyword evidence="7 10" id="KW-1133">Transmembrane helix</keyword>
<feature type="domain" description="Protein O-mannosyl-transferase C-terminal four TM" evidence="12">
    <location>
        <begin position="335"/>
        <end position="517"/>
    </location>
</feature>
<dbReference type="InterPro" id="IPR003342">
    <property type="entry name" value="ArnT-like_N"/>
</dbReference>
<keyword evidence="6 10" id="KW-0812">Transmembrane</keyword>
<feature type="transmembrane region" description="Helical" evidence="10">
    <location>
        <begin position="393"/>
        <end position="410"/>
    </location>
</feature>
<protein>
    <recommendedName>
        <fullName evidence="9 10">Polyprenol-phosphate-mannose--protein mannosyltransferase</fullName>
        <ecNumber evidence="10">2.4.1.-</ecNumber>
    </recommendedName>
</protein>
<evidence type="ECO:0000256" key="7">
    <source>
        <dbReference type="ARBA" id="ARBA00022989"/>
    </source>
</evidence>
<evidence type="ECO:0000259" key="11">
    <source>
        <dbReference type="Pfam" id="PF02366"/>
    </source>
</evidence>
<evidence type="ECO:0000256" key="6">
    <source>
        <dbReference type="ARBA" id="ARBA00022692"/>
    </source>
</evidence>
<feature type="transmembrane region" description="Helical" evidence="10">
    <location>
        <begin position="182"/>
        <end position="200"/>
    </location>
</feature>
<feature type="transmembrane region" description="Helical" evidence="10">
    <location>
        <begin position="158"/>
        <end position="176"/>
    </location>
</feature>
<evidence type="ECO:0000256" key="9">
    <source>
        <dbReference type="ARBA" id="ARBA00093617"/>
    </source>
</evidence>
<evidence type="ECO:0000256" key="4">
    <source>
        <dbReference type="ARBA" id="ARBA00022676"/>
    </source>
</evidence>
<keyword evidence="4 10" id="KW-0328">Glycosyltransferase</keyword>
<evidence type="ECO:0000256" key="8">
    <source>
        <dbReference type="ARBA" id="ARBA00023136"/>
    </source>
</evidence>
<feature type="transmembrane region" description="Helical" evidence="10">
    <location>
        <begin position="130"/>
        <end position="151"/>
    </location>
</feature>
<feature type="transmembrane region" description="Helical" evidence="10">
    <location>
        <begin position="253"/>
        <end position="270"/>
    </location>
</feature>
<dbReference type="GO" id="GO:0016757">
    <property type="term" value="F:glycosyltransferase activity"/>
    <property type="evidence" value="ECO:0007669"/>
    <property type="project" value="UniProtKB-KW"/>
</dbReference>
<name>A0ABW2ZQT2_9MICO</name>
<comment type="similarity">
    <text evidence="3 10">Belongs to the glycosyltransferase 39 family.</text>
</comment>
<feature type="transmembrane region" description="Helical" evidence="10">
    <location>
        <begin position="290"/>
        <end position="312"/>
    </location>
</feature>
<keyword evidence="10" id="KW-1003">Cell membrane</keyword>
<keyword evidence="14" id="KW-1185">Reference proteome</keyword>
<comment type="pathway">
    <text evidence="2 10">Protein modification; protein glycosylation.</text>
</comment>
<evidence type="ECO:0000256" key="10">
    <source>
        <dbReference type="RuleBase" id="RU367007"/>
    </source>
</evidence>
<accession>A0ABW2ZQT2</accession>
<dbReference type="Pfam" id="PF02366">
    <property type="entry name" value="PMT"/>
    <property type="match status" value="1"/>
</dbReference>
<dbReference type="PANTHER" id="PTHR10050">
    <property type="entry name" value="DOLICHYL-PHOSPHATE-MANNOSE--PROTEIN MANNOSYLTRANSFERASE"/>
    <property type="match status" value="1"/>
</dbReference>
<comment type="function">
    <text evidence="10">Protein O-mannosyltransferase that catalyzes the transfer of a single mannose residue from a polyprenol phospho-mannosyl lipidic donor to the hydroxyl group of selected serine and threonine residues in acceptor proteins.</text>
</comment>
<evidence type="ECO:0000313" key="13">
    <source>
        <dbReference type="EMBL" id="MFD0781007.1"/>
    </source>
</evidence>
<comment type="subcellular location">
    <subcellularLocation>
        <location evidence="10">Cell membrane</location>
    </subcellularLocation>
    <subcellularLocation>
        <location evidence="1">Endomembrane system</location>
        <topology evidence="1">Multi-pass membrane protein</topology>
    </subcellularLocation>
</comment>
<dbReference type="Pfam" id="PF16192">
    <property type="entry name" value="PMT_4TMC"/>
    <property type="match status" value="1"/>
</dbReference>
<evidence type="ECO:0000259" key="12">
    <source>
        <dbReference type="Pfam" id="PF16192"/>
    </source>
</evidence>
<dbReference type="PANTHER" id="PTHR10050:SF46">
    <property type="entry name" value="PROTEIN O-MANNOSYL-TRANSFERASE 2"/>
    <property type="match status" value="1"/>
</dbReference>
<feature type="transmembrane region" description="Helical" evidence="10">
    <location>
        <begin position="479"/>
        <end position="497"/>
    </location>
</feature>
<sequence>MTTTEAEPLLPRPRATVLDRWTARLASDPRIARLWRWLAPTLITLLAGVLRLANLGNPESLVFDETYYVKDAWSQWNLGYAATWPDEADARFSSGETDIFDTEGSFVVHPPLGKFFIGLGMWIFGADSAFGWRVAVALFGTATVLVLYLVARSLSGSLVFASVASGLLAVDGLSIAMSRVALLDGIFTFFTLLTVWFLLLDRRKTLPRLTRELALRTINGEGPGWGPVLWRRPWLLAAGAAVGAATAVKWSGLYVAAAFGIWLVVTDALTRRRGRVIFWPTDAAFRQGPVTFLLFIPIAAVIYLGSWIGWLATDGGYGRQTLDEAGALPWIPLPLQNLWDYHAQIYGFHVGLSSPHGYAAPAWQWPLLTRPTSMHFDHTDGVVENIYAMPNPLVWYASVAAVLYLVWRFIVTRDWRFALVLTGIIATYVPWLLYPDRTIFQFYTVAIQPFLILALTFALRDIAGGPSASSHRRQSGQRLVWVFLGVALLLAAFWYPIVSAMPVPYDFWRIHNWLPSWI</sequence>
<evidence type="ECO:0000256" key="1">
    <source>
        <dbReference type="ARBA" id="ARBA00004127"/>
    </source>
</evidence>